<dbReference type="EMBL" id="BAABGT010000117">
    <property type="protein sequence ID" value="GAA4559060.1"/>
    <property type="molecule type" value="Genomic_DNA"/>
</dbReference>
<evidence type="ECO:0000313" key="1">
    <source>
        <dbReference type="EMBL" id="GAA4559060.1"/>
    </source>
</evidence>
<gene>
    <name evidence="1" type="ORF">GCM10023175_66320</name>
</gene>
<keyword evidence="2" id="KW-1185">Reference proteome</keyword>
<name>A0ABP8S297_9PSEU</name>
<evidence type="ECO:0000313" key="2">
    <source>
        <dbReference type="Proteomes" id="UP001501598"/>
    </source>
</evidence>
<accession>A0ABP8S297</accession>
<evidence type="ECO:0008006" key="3">
    <source>
        <dbReference type="Google" id="ProtNLM"/>
    </source>
</evidence>
<sequence length="326" mass="32168">MSRFGRAAAGYRPAMTFLSGLARGTAAGAAGTTALNLVSGADAAIRARRSSAVPQRLVGELADRAHVRIPGNPIARSRRLDALGPLAGSLTGLAVGAVAGGLRAAGVRLPGVVGGPLLGAAAMLATDGPAAFAGITDPRTWSTRDWVADAVPHLAYGITTHQTLAALDRGEGAPPPPASVLARAVALGAATGDRSTVGMTALALRTPRSQGGPPSSAAASVAAVTASAGEVVVDKLPVVPSRTGAPGLAPRLGLGALVGATVARRADADPTLPALVGVLAALGSALVGVRWRSWAAERAGSDLPGALAEDAVALGLAWWGSRPTRP</sequence>
<proteinExistence type="predicted"/>
<dbReference type="Proteomes" id="UP001501598">
    <property type="component" value="Unassembled WGS sequence"/>
</dbReference>
<comment type="caution">
    <text evidence="1">The sequence shown here is derived from an EMBL/GenBank/DDBJ whole genome shotgun (WGS) entry which is preliminary data.</text>
</comment>
<protein>
    <recommendedName>
        <fullName evidence="3">DUF4126 domain-containing protein</fullName>
    </recommendedName>
</protein>
<organism evidence="1 2">
    <name type="scientific">Pseudonocardia xishanensis</name>
    <dbReference type="NCBI Taxonomy" id="630995"/>
    <lineage>
        <taxon>Bacteria</taxon>
        <taxon>Bacillati</taxon>
        <taxon>Actinomycetota</taxon>
        <taxon>Actinomycetes</taxon>
        <taxon>Pseudonocardiales</taxon>
        <taxon>Pseudonocardiaceae</taxon>
        <taxon>Pseudonocardia</taxon>
    </lineage>
</organism>
<reference evidence="2" key="1">
    <citation type="journal article" date="2019" name="Int. J. Syst. Evol. Microbiol.">
        <title>The Global Catalogue of Microorganisms (GCM) 10K type strain sequencing project: providing services to taxonomists for standard genome sequencing and annotation.</title>
        <authorList>
            <consortium name="The Broad Institute Genomics Platform"/>
            <consortium name="The Broad Institute Genome Sequencing Center for Infectious Disease"/>
            <person name="Wu L."/>
            <person name="Ma J."/>
        </authorList>
    </citation>
    <scope>NUCLEOTIDE SEQUENCE [LARGE SCALE GENOMIC DNA]</scope>
    <source>
        <strain evidence="2">JCM 17906</strain>
    </source>
</reference>